<keyword evidence="1" id="KW-0812">Transmembrane</keyword>
<organism evidence="2 3">
    <name type="scientific">Bifidobacterium parmae</name>
    <dbReference type="NCBI Taxonomy" id="361854"/>
    <lineage>
        <taxon>Bacteria</taxon>
        <taxon>Bacillati</taxon>
        <taxon>Actinomycetota</taxon>
        <taxon>Actinomycetes</taxon>
        <taxon>Bifidobacteriales</taxon>
        <taxon>Bifidobacteriaceae</taxon>
        <taxon>Bifidobacterium</taxon>
    </lineage>
</organism>
<sequence length="180" mass="19163">MTAIDLTLALKSDDLTPAGQIDMTGPFVAMLVAFLLLAAVLVAAVALLSRPRRSRAKARPHGAHSGGGDKAAWRARIDDVVARHDAGTLGREDAFTELAAIAREFASASTGRDLNAHTLTDIRNEPRETSARGGLDLLRMTIAALYPPEFADAAVNAHAREASVEEAAGWVSNLVERWGR</sequence>
<protein>
    <recommendedName>
        <fullName evidence="4">DUF4129 domain-containing protein</fullName>
    </recommendedName>
</protein>
<evidence type="ECO:0008006" key="4">
    <source>
        <dbReference type="Google" id="ProtNLM"/>
    </source>
</evidence>
<dbReference type="EMBL" id="NMWT01000010">
    <property type="protein sequence ID" value="PLS29016.1"/>
    <property type="molecule type" value="Genomic_DNA"/>
</dbReference>
<reference evidence="2 3" key="1">
    <citation type="submission" date="2017-07" db="EMBL/GenBank/DDBJ databases">
        <title>Bifidobacterium novel species.</title>
        <authorList>
            <person name="Lugli G.A."/>
            <person name="Milani C."/>
            <person name="Duranti S."/>
            <person name="Mangifesta M."/>
        </authorList>
    </citation>
    <scope>NUCLEOTIDE SEQUENCE [LARGE SCALE GENOMIC DNA]</scope>
    <source>
        <strain evidence="2 3">77</strain>
    </source>
</reference>
<dbReference type="RefSeq" id="WP_207764549.1">
    <property type="nucleotide sequence ID" value="NZ_NMWT01000010.1"/>
</dbReference>
<keyword evidence="1" id="KW-1133">Transmembrane helix</keyword>
<evidence type="ECO:0000313" key="3">
    <source>
        <dbReference type="Proteomes" id="UP000235034"/>
    </source>
</evidence>
<comment type="caution">
    <text evidence="2">The sequence shown here is derived from an EMBL/GenBank/DDBJ whole genome shotgun (WGS) entry which is preliminary data.</text>
</comment>
<feature type="transmembrane region" description="Helical" evidence="1">
    <location>
        <begin position="27"/>
        <end position="49"/>
    </location>
</feature>
<dbReference type="Proteomes" id="UP000235034">
    <property type="component" value="Unassembled WGS sequence"/>
</dbReference>
<name>A0A2N5J477_9BIFI</name>
<dbReference type="AlphaFoldDB" id="A0A2N5J477"/>
<keyword evidence="3" id="KW-1185">Reference proteome</keyword>
<evidence type="ECO:0000313" key="2">
    <source>
        <dbReference type="EMBL" id="PLS29016.1"/>
    </source>
</evidence>
<accession>A0A2N5J477</accession>
<proteinExistence type="predicted"/>
<evidence type="ECO:0000256" key="1">
    <source>
        <dbReference type="SAM" id="Phobius"/>
    </source>
</evidence>
<keyword evidence="1" id="KW-0472">Membrane</keyword>
<gene>
    <name evidence="2" type="ORF">Uis4E_0953</name>
</gene>